<dbReference type="InterPro" id="IPR003661">
    <property type="entry name" value="HisK_dim/P_dom"/>
</dbReference>
<keyword evidence="9" id="KW-0902">Two-component regulatory system</keyword>
<dbReference type="CDD" id="cd06225">
    <property type="entry name" value="HAMP"/>
    <property type="match status" value="1"/>
</dbReference>
<dbReference type="SUPFAM" id="SSF158472">
    <property type="entry name" value="HAMP domain-like"/>
    <property type="match status" value="1"/>
</dbReference>
<gene>
    <name evidence="14" type="ORF">RHODO2019_12805</name>
</gene>
<evidence type="ECO:0000256" key="3">
    <source>
        <dbReference type="ARBA" id="ARBA00012438"/>
    </source>
</evidence>
<feature type="transmembrane region" description="Helical" evidence="11">
    <location>
        <begin position="144"/>
        <end position="167"/>
    </location>
</feature>
<dbReference type="PANTHER" id="PTHR45436">
    <property type="entry name" value="SENSOR HISTIDINE KINASE YKOH"/>
    <property type="match status" value="1"/>
</dbReference>
<dbReference type="Gene3D" id="6.10.340.10">
    <property type="match status" value="1"/>
</dbReference>
<evidence type="ECO:0000259" key="12">
    <source>
        <dbReference type="PROSITE" id="PS50109"/>
    </source>
</evidence>
<dbReference type="SMART" id="SM00388">
    <property type="entry name" value="HisKA"/>
    <property type="match status" value="1"/>
</dbReference>
<dbReference type="Proteomes" id="UP001164965">
    <property type="component" value="Chromosome"/>
</dbReference>
<evidence type="ECO:0000256" key="7">
    <source>
        <dbReference type="ARBA" id="ARBA00022777"/>
    </source>
</evidence>
<organism evidence="14 15">
    <name type="scientific">Rhodococcus antarcticus</name>
    <dbReference type="NCBI Taxonomy" id="2987751"/>
    <lineage>
        <taxon>Bacteria</taxon>
        <taxon>Bacillati</taxon>
        <taxon>Actinomycetota</taxon>
        <taxon>Actinomycetes</taxon>
        <taxon>Mycobacteriales</taxon>
        <taxon>Nocardiaceae</taxon>
        <taxon>Rhodococcus</taxon>
    </lineage>
</organism>
<dbReference type="PROSITE" id="PS50109">
    <property type="entry name" value="HIS_KIN"/>
    <property type="match status" value="1"/>
</dbReference>
<dbReference type="CDD" id="cd00082">
    <property type="entry name" value="HisKA"/>
    <property type="match status" value="1"/>
</dbReference>
<evidence type="ECO:0000313" key="14">
    <source>
        <dbReference type="EMBL" id="UZJ26657.1"/>
    </source>
</evidence>
<dbReference type="InterPro" id="IPR036097">
    <property type="entry name" value="HisK_dim/P_sf"/>
</dbReference>
<dbReference type="EMBL" id="CP110615">
    <property type="protein sequence ID" value="UZJ26657.1"/>
    <property type="molecule type" value="Genomic_DNA"/>
</dbReference>
<dbReference type="Pfam" id="PF00672">
    <property type="entry name" value="HAMP"/>
    <property type="match status" value="1"/>
</dbReference>
<dbReference type="SMART" id="SM00387">
    <property type="entry name" value="HATPase_c"/>
    <property type="match status" value="1"/>
</dbReference>
<keyword evidence="4" id="KW-0597">Phosphoprotein</keyword>
<evidence type="ECO:0000256" key="10">
    <source>
        <dbReference type="ARBA" id="ARBA00023136"/>
    </source>
</evidence>
<feature type="domain" description="Histidine kinase" evidence="12">
    <location>
        <begin position="229"/>
        <end position="438"/>
    </location>
</feature>
<evidence type="ECO:0000256" key="1">
    <source>
        <dbReference type="ARBA" id="ARBA00000085"/>
    </source>
</evidence>
<keyword evidence="8 11" id="KW-1133">Transmembrane helix</keyword>
<keyword evidence="6 11" id="KW-0812">Transmembrane</keyword>
<dbReference type="SUPFAM" id="SSF55874">
    <property type="entry name" value="ATPase domain of HSP90 chaperone/DNA topoisomerase II/histidine kinase"/>
    <property type="match status" value="1"/>
</dbReference>
<dbReference type="InterPro" id="IPR036890">
    <property type="entry name" value="HATPase_C_sf"/>
</dbReference>
<dbReference type="InterPro" id="IPR050428">
    <property type="entry name" value="TCS_sensor_his_kinase"/>
</dbReference>
<dbReference type="SUPFAM" id="SSF47384">
    <property type="entry name" value="Homodimeric domain of signal transducing histidine kinase"/>
    <property type="match status" value="1"/>
</dbReference>
<proteinExistence type="predicted"/>
<dbReference type="InterPro" id="IPR005467">
    <property type="entry name" value="His_kinase_dom"/>
</dbReference>
<dbReference type="PROSITE" id="PS50885">
    <property type="entry name" value="HAMP"/>
    <property type="match status" value="1"/>
</dbReference>
<evidence type="ECO:0000313" key="15">
    <source>
        <dbReference type="Proteomes" id="UP001164965"/>
    </source>
</evidence>
<evidence type="ECO:0000256" key="8">
    <source>
        <dbReference type="ARBA" id="ARBA00022989"/>
    </source>
</evidence>
<name>A0ABY6P4S6_9NOCA</name>
<evidence type="ECO:0000256" key="4">
    <source>
        <dbReference type="ARBA" id="ARBA00022553"/>
    </source>
</evidence>
<dbReference type="Pfam" id="PF00512">
    <property type="entry name" value="HisKA"/>
    <property type="match status" value="1"/>
</dbReference>
<evidence type="ECO:0000256" key="9">
    <source>
        <dbReference type="ARBA" id="ARBA00023012"/>
    </source>
</evidence>
<dbReference type="Gene3D" id="3.30.565.10">
    <property type="entry name" value="Histidine kinase-like ATPase, C-terminal domain"/>
    <property type="match status" value="1"/>
</dbReference>
<dbReference type="PANTHER" id="PTHR45436:SF5">
    <property type="entry name" value="SENSOR HISTIDINE KINASE TRCS"/>
    <property type="match status" value="1"/>
</dbReference>
<feature type="domain" description="HAMP" evidence="13">
    <location>
        <begin position="168"/>
        <end position="221"/>
    </location>
</feature>
<keyword evidence="10 11" id="KW-0472">Membrane</keyword>
<dbReference type="InterPro" id="IPR004358">
    <property type="entry name" value="Sig_transdc_His_kin-like_C"/>
</dbReference>
<accession>A0ABY6P4S6</accession>
<dbReference type="GO" id="GO:0016301">
    <property type="term" value="F:kinase activity"/>
    <property type="evidence" value="ECO:0007669"/>
    <property type="project" value="UniProtKB-KW"/>
</dbReference>
<dbReference type="Pfam" id="PF02518">
    <property type="entry name" value="HATPase_c"/>
    <property type="match status" value="1"/>
</dbReference>
<evidence type="ECO:0000259" key="13">
    <source>
        <dbReference type="PROSITE" id="PS50885"/>
    </source>
</evidence>
<evidence type="ECO:0000256" key="2">
    <source>
        <dbReference type="ARBA" id="ARBA00004236"/>
    </source>
</evidence>
<keyword evidence="5" id="KW-0808">Transferase</keyword>
<evidence type="ECO:0000256" key="5">
    <source>
        <dbReference type="ARBA" id="ARBA00022679"/>
    </source>
</evidence>
<keyword evidence="7 14" id="KW-0418">Kinase</keyword>
<dbReference type="InterPro" id="IPR003594">
    <property type="entry name" value="HATPase_dom"/>
</dbReference>
<dbReference type="PRINTS" id="PR00344">
    <property type="entry name" value="BCTRLSENSOR"/>
</dbReference>
<comment type="subcellular location">
    <subcellularLocation>
        <location evidence="2">Cell membrane</location>
    </subcellularLocation>
</comment>
<dbReference type="SMART" id="SM00304">
    <property type="entry name" value="HAMP"/>
    <property type="match status" value="1"/>
</dbReference>
<keyword evidence="15" id="KW-1185">Reference proteome</keyword>
<dbReference type="EC" id="2.7.13.3" evidence="3"/>
<protein>
    <recommendedName>
        <fullName evidence="3">histidine kinase</fullName>
        <ecNumber evidence="3">2.7.13.3</ecNumber>
    </recommendedName>
</protein>
<dbReference type="Gene3D" id="1.10.287.130">
    <property type="match status" value="1"/>
</dbReference>
<comment type="catalytic activity">
    <reaction evidence="1">
        <text>ATP + protein L-histidine = ADP + protein N-phospho-L-histidine.</text>
        <dbReference type="EC" id="2.7.13.3"/>
    </reaction>
</comment>
<evidence type="ECO:0000256" key="11">
    <source>
        <dbReference type="SAM" id="Phobius"/>
    </source>
</evidence>
<evidence type="ECO:0000256" key="6">
    <source>
        <dbReference type="ARBA" id="ARBA00022692"/>
    </source>
</evidence>
<reference evidence="14" key="1">
    <citation type="submission" date="2022-10" db="EMBL/GenBank/DDBJ databases">
        <title>Rhodococcus sp.75.</title>
        <authorList>
            <person name="Sun M."/>
        </authorList>
    </citation>
    <scope>NUCLEOTIDE SEQUENCE</scope>
    <source>
        <strain evidence="14">75</strain>
    </source>
</reference>
<sequence>MAAVVVVTVAFAVASLALLWVLRASLESSTDAASQSRAADIVAQLRTDAPAELDRTLLATTGRTSVVQVLDAGGAVLVASEGAPSEALAPALPTGATTRVTEVRGARESADYRVVTEAAAGPTGTFTVVVAAEQDPVSETLSTVAALLALGVPVVVVVVGAATYLLVGRSLRPVERMRGTVSAITTADLSDRLAVPATHDEIARLAVTLNSMLGRIEDGHTAQRRFVGDASHELRSPLSTLTAALELGAERPGFLDVELVRDRLLPEAQRMQHLVDDLLLLARADERGLALRVVDVDLDDILDAEVIRVRAGTTIGAVSRVHPTQVRGDAVQLVRTVRNLVDNAVRHAVRTIVLGCTTDGAHAVITVSDDGPGIPAVDRTRVLERFVRLDTDRARSAGGSGLGLAIVAEIVAAHGGTVVVGESDDGGARVTVRLPLAGPAHPPVAEKR</sequence>
<dbReference type="InterPro" id="IPR003660">
    <property type="entry name" value="HAMP_dom"/>
</dbReference>